<keyword evidence="7 10" id="KW-0067">ATP-binding</keyword>
<comment type="caution">
    <text evidence="10">Lacks conserved residue(s) required for the propagation of feature annotation.</text>
</comment>
<dbReference type="Gene3D" id="3.40.50.300">
    <property type="entry name" value="P-loop containing nucleotide triphosphate hydrolases"/>
    <property type="match status" value="1"/>
</dbReference>
<comment type="catalytic activity">
    <reaction evidence="9 10 11">
        <text>adenosine(37) in tRNA + dimethylallyl diphosphate = N(6)-dimethylallyladenosine(37) in tRNA + diphosphate</text>
        <dbReference type="Rhea" id="RHEA:26482"/>
        <dbReference type="Rhea" id="RHEA-COMP:10162"/>
        <dbReference type="Rhea" id="RHEA-COMP:10375"/>
        <dbReference type="ChEBI" id="CHEBI:33019"/>
        <dbReference type="ChEBI" id="CHEBI:57623"/>
        <dbReference type="ChEBI" id="CHEBI:74411"/>
        <dbReference type="ChEBI" id="CHEBI:74415"/>
        <dbReference type="EC" id="2.5.1.75"/>
    </reaction>
</comment>
<feature type="site" description="Interaction with substrate tRNA" evidence="10">
    <location>
        <position position="132"/>
    </location>
</feature>
<dbReference type="Gene3D" id="1.10.20.140">
    <property type="match status" value="1"/>
</dbReference>
<evidence type="ECO:0000256" key="1">
    <source>
        <dbReference type="ARBA" id="ARBA00001946"/>
    </source>
</evidence>
<dbReference type="GO" id="GO:0052381">
    <property type="term" value="F:tRNA dimethylallyltransferase activity"/>
    <property type="evidence" value="ECO:0007669"/>
    <property type="project" value="UniProtKB-UniRule"/>
</dbReference>
<evidence type="ECO:0000313" key="16">
    <source>
        <dbReference type="Proteomes" id="UP000234881"/>
    </source>
</evidence>
<dbReference type="SUPFAM" id="SSF52540">
    <property type="entry name" value="P-loop containing nucleoside triphosphate hydrolases"/>
    <property type="match status" value="2"/>
</dbReference>
<evidence type="ECO:0000256" key="5">
    <source>
        <dbReference type="ARBA" id="ARBA00022694"/>
    </source>
</evidence>
<organism evidence="15 16">
    <name type="scientific">Cohaesibacter celericrescens</name>
    <dbReference type="NCBI Taxonomy" id="2067669"/>
    <lineage>
        <taxon>Bacteria</taxon>
        <taxon>Pseudomonadati</taxon>
        <taxon>Pseudomonadota</taxon>
        <taxon>Alphaproteobacteria</taxon>
        <taxon>Hyphomicrobiales</taxon>
        <taxon>Cohaesibacteraceae</taxon>
    </lineage>
</organism>
<dbReference type="InterPro" id="IPR027417">
    <property type="entry name" value="P-loop_NTPase"/>
</dbReference>
<keyword evidence="16" id="KW-1185">Reference proteome</keyword>
<dbReference type="Pfam" id="PF01715">
    <property type="entry name" value="IPPT"/>
    <property type="match status" value="1"/>
</dbReference>
<feature type="region of interest" description="Interaction with substrate tRNA" evidence="10">
    <location>
        <begin position="169"/>
        <end position="173"/>
    </location>
</feature>
<feature type="binding site" evidence="10">
    <location>
        <begin position="21"/>
        <end position="26"/>
    </location>
    <ligand>
        <name>substrate</name>
    </ligand>
</feature>
<evidence type="ECO:0000256" key="6">
    <source>
        <dbReference type="ARBA" id="ARBA00022741"/>
    </source>
</evidence>
<comment type="subunit">
    <text evidence="10">Monomer.</text>
</comment>
<evidence type="ECO:0000256" key="8">
    <source>
        <dbReference type="ARBA" id="ARBA00022842"/>
    </source>
</evidence>
<evidence type="ECO:0000256" key="12">
    <source>
        <dbReference type="RuleBase" id="RU003784"/>
    </source>
</evidence>
<dbReference type="EMBL" id="PKUQ01000050">
    <property type="protein sequence ID" value="PLW75483.1"/>
    <property type="molecule type" value="Genomic_DNA"/>
</dbReference>
<proteinExistence type="inferred from homology"/>
<keyword evidence="4 10" id="KW-0808">Transferase</keyword>
<accession>A0A2N5XWK4</accession>
<feature type="binding site" evidence="10">
    <location>
        <begin position="19"/>
        <end position="26"/>
    </location>
    <ligand>
        <name>ATP</name>
        <dbReference type="ChEBI" id="CHEBI:30616"/>
    </ligand>
</feature>
<dbReference type="AlphaFoldDB" id="A0A2N5XWK4"/>
<comment type="caution">
    <text evidence="15">The sequence shown here is derived from an EMBL/GenBank/DDBJ whole genome shotgun (WGS) entry which is preliminary data.</text>
</comment>
<keyword evidence="5 10" id="KW-0819">tRNA processing</keyword>
<dbReference type="EC" id="2.5.1.75" evidence="10"/>
<keyword evidence="6 10" id="KW-0547">Nucleotide-binding</keyword>
<evidence type="ECO:0000256" key="13">
    <source>
        <dbReference type="RuleBase" id="RU003785"/>
    </source>
</evidence>
<dbReference type="InterPro" id="IPR039657">
    <property type="entry name" value="Dimethylallyltransferase"/>
</dbReference>
<dbReference type="OrthoDB" id="9776390at2"/>
<comment type="similarity">
    <text evidence="3 10 13">Belongs to the IPP transferase family.</text>
</comment>
<comment type="cofactor">
    <cofactor evidence="1 10">
        <name>Mg(2+)</name>
        <dbReference type="ChEBI" id="CHEBI:18420"/>
    </cofactor>
</comment>
<evidence type="ECO:0000256" key="3">
    <source>
        <dbReference type="ARBA" id="ARBA00005842"/>
    </source>
</evidence>
<keyword evidence="8 10" id="KW-0460">Magnesium</keyword>
<dbReference type="PANTHER" id="PTHR11088">
    <property type="entry name" value="TRNA DIMETHYLALLYLTRANSFERASE"/>
    <property type="match status" value="1"/>
</dbReference>
<dbReference type="GO" id="GO:0006400">
    <property type="term" value="P:tRNA modification"/>
    <property type="evidence" value="ECO:0007669"/>
    <property type="project" value="TreeGrafter"/>
</dbReference>
<sequence length="318" mass="34851">MIMDGTKNSCAPTAVLIAGPTASGKSSLAVKLAQLVNGVIINADSMQIYDQMSILSARPTADEMGDVEHRLYGYVSPSERYSVGRWLDDAVAAIKDVRSKGQCPILVGGTGLYFKALLEGLNAMPDIPQQVRDFWAAELVRLGSPEALHAILTDRDPVVASTLKPGDAQRTLRALEILDATGKSLAQWHAGDDMRQDPAIAQDALCLALNPPRAQVYQKIENRFDQMVELGGIIEAVHLTGLGLSPDLPAMKAIGVAHLSAFDRGEMPYEEAIRLCKRDTRRYAKRQMTWIRNQMGEWSQFETAEAAIAQFLIEMEKN</sequence>
<dbReference type="EMBL" id="PKUQ01000001">
    <property type="protein sequence ID" value="PLW78890.1"/>
    <property type="molecule type" value="Genomic_DNA"/>
</dbReference>
<dbReference type="GO" id="GO:0005524">
    <property type="term" value="F:ATP binding"/>
    <property type="evidence" value="ECO:0007669"/>
    <property type="project" value="UniProtKB-UniRule"/>
</dbReference>
<name>A0A2N5XWK4_9HYPH</name>
<evidence type="ECO:0000256" key="7">
    <source>
        <dbReference type="ARBA" id="ARBA00022840"/>
    </source>
</evidence>
<evidence type="ECO:0000256" key="9">
    <source>
        <dbReference type="ARBA" id="ARBA00049563"/>
    </source>
</evidence>
<evidence type="ECO:0000313" key="14">
    <source>
        <dbReference type="EMBL" id="PLW75483.1"/>
    </source>
</evidence>
<dbReference type="NCBIfam" id="TIGR00174">
    <property type="entry name" value="miaA"/>
    <property type="match status" value="1"/>
</dbReference>
<protein>
    <recommendedName>
        <fullName evidence="10">tRNA dimethylallyltransferase</fullName>
        <ecNumber evidence="10">2.5.1.75</ecNumber>
    </recommendedName>
    <alternativeName>
        <fullName evidence="10">Dimethylallyl diphosphate:tRNA dimethylallyltransferase</fullName>
        <shortName evidence="10">DMAPP:tRNA dimethylallyltransferase</shortName>
        <shortName evidence="10">DMATase</shortName>
    </alternativeName>
    <alternativeName>
        <fullName evidence="10">Isopentenyl-diphosphate:tRNA isopentenyltransferase</fullName>
        <shortName evidence="10">IPP transferase</shortName>
        <shortName evidence="10">IPPT</shortName>
        <shortName evidence="10">IPTase</shortName>
    </alternativeName>
</protein>
<evidence type="ECO:0000313" key="15">
    <source>
        <dbReference type="EMBL" id="PLW78890.1"/>
    </source>
</evidence>
<dbReference type="PANTHER" id="PTHR11088:SF60">
    <property type="entry name" value="TRNA DIMETHYLALLYLTRANSFERASE"/>
    <property type="match status" value="1"/>
</dbReference>
<comment type="function">
    <text evidence="2 10 12">Catalyzes the transfer of a dimethylallyl group onto the adenine at position 37 in tRNAs that read codons beginning with uridine, leading to the formation of N6-(dimethylallyl)adenosine (i(6)A).</text>
</comment>
<feature type="region of interest" description="Interaction with substrate tRNA" evidence="10">
    <location>
        <begin position="44"/>
        <end position="47"/>
    </location>
</feature>
<dbReference type="InterPro" id="IPR018022">
    <property type="entry name" value="IPT"/>
</dbReference>
<feature type="site" description="Interaction with substrate tRNA" evidence="10">
    <location>
        <position position="110"/>
    </location>
</feature>
<evidence type="ECO:0000256" key="11">
    <source>
        <dbReference type="RuleBase" id="RU003783"/>
    </source>
</evidence>
<reference evidence="15 16" key="1">
    <citation type="submission" date="2018-01" db="EMBL/GenBank/DDBJ databases">
        <title>The draft genome sequence of Cohaesibacter sp. H1304.</title>
        <authorList>
            <person name="Wang N.-N."/>
            <person name="Du Z.-J."/>
        </authorList>
    </citation>
    <scope>NUCLEOTIDE SEQUENCE [LARGE SCALE GENOMIC DNA]</scope>
    <source>
        <strain evidence="15 16">H1304</strain>
    </source>
</reference>
<dbReference type="Proteomes" id="UP000234881">
    <property type="component" value="Unassembled WGS sequence"/>
</dbReference>
<evidence type="ECO:0000256" key="2">
    <source>
        <dbReference type="ARBA" id="ARBA00003213"/>
    </source>
</evidence>
<evidence type="ECO:0000256" key="4">
    <source>
        <dbReference type="ARBA" id="ARBA00022679"/>
    </source>
</evidence>
<gene>
    <name evidence="10" type="primary">miaA</name>
    <name evidence="15" type="ORF">C0081_01215</name>
    <name evidence="14" type="ORF">C0081_19255</name>
</gene>
<evidence type="ECO:0000256" key="10">
    <source>
        <dbReference type="HAMAP-Rule" id="MF_00185"/>
    </source>
</evidence>
<dbReference type="HAMAP" id="MF_00185">
    <property type="entry name" value="IPP_trans"/>
    <property type="match status" value="1"/>
</dbReference>